<proteinExistence type="predicted"/>
<dbReference type="EMBL" id="WBKO01000001">
    <property type="protein sequence ID" value="MDV2481165.1"/>
    <property type="molecule type" value="Genomic_DNA"/>
</dbReference>
<evidence type="ECO:0000313" key="3">
    <source>
        <dbReference type="Proteomes" id="UP001281203"/>
    </source>
</evidence>
<evidence type="ECO:0000256" key="1">
    <source>
        <dbReference type="SAM" id="MobiDB-lite"/>
    </source>
</evidence>
<sequence length="79" mass="8258">MRPRGSDRGGEPLPEPLLQPHYPGGPAVALLDLKELTHLLPVERAVAFETAAVAEDPDPVLQSGDVHRHSPGGGPPAVT</sequence>
<comment type="caution">
    <text evidence="2">The sequence shown here is derived from an EMBL/GenBank/DDBJ whole genome shotgun (WGS) entry which is preliminary data.</text>
</comment>
<feature type="region of interest" description="Disordered" evidence="1">
    <location>
        <begin position="1"/>
        <end position="24"/>
    </location>
</feature>
<gene>
    <name evidence="2" type="ORF">F8E02_03895</name>
</gene>
<protein>
    <submittedName>
        <fullName evidence="2">Uncharacterized protein</fullName>
    </submittedName>
</protein>
<reference evidence="2 3" key="1">
    <citation type="submission" date="2019-10" db="EMBL/GenBank/DDBJ databases">
        <title>Isolation and characterization of Methanoculleus sp. Wushi-C6 from a hot spring well.</title>
        <authorList>
            <person name="Chen S.-C."/>
            <person name="Lan Z.-H."/>
            <person name="You Y.-T."/>
            <person name="Lai M.-C."/>
        </authorList>
    </citation>
    <scope>NUCLEOTIDE SEQUENCE [LARGE SCALE GENOMIC DNA]</scope>
    <source>
        <strain evidence="2 3">Wushi-C6</strain>
    </source>
</reference>
<name>A0ABU3WZD4_9EURY</name>
<feature type="compositionally biased region" description="Basic and acidic residues" evidence="1">
    <location>
        <begin position="1"/>
        <end position="10"/>
    </location>
</feature>
<dbReference type="Proteomes" id="UP001281203">
    <property type="component" value="Unassembled WGS sequence"/>
</dbReference>
<keyword evidence="3" id="KW-1185">Reference proteome</keyword>
<accession>A0ABU3WZD4</accession>
<organism evidence="2 3">
    <name type="scientific">Methanoculleus caldifontis</name>
    <dbReference type="NCBI Taxonomy" id="2651577"/>
    <lineage>
        <taxon>Archaea</taxon>
        <taxon>Methanobacteriati</taxon>
        <taxon>Methanobacteriota</taxon>
        <taxon>Stenosarchaea group</taxon>
        <taxon>Methanomicrobia</taxon>
        <taxon>Methanomicrobiales</taxon>
        <taxon>Methanomicrobiaceae</taxon>
        <taxon>Methanoculleus</taxon>
    </lineage>
</organism>
<feature type="region of interest" description="Disordered" evidence="1">
    <location>
        <begin position="54"/>
        <end position="79"/>
    </location>
</feature>
<evidence type="ECO:0000313" key="2">
    <source>
        <dbReference type="EMBL" id="MDV2481165.1"/>
    </source>
</evidence>